<feature type="non-terminal residue" evidence="2">
    <location>
        <position position="1"/>
    </location>
</feature>
<feature type="transmembrane region" description="Helical" evidence="1">
    <location>
        <begin position="149"/>
        <end position="174"/>
    </location>
</feature>
<dbReference type="EMBL" id="CENE01000008">
    <property type="protein sequence ID" value="CEQ40667.1"/>
    <property type="molecule type" value="Genomic_DNA"/>
</dbReference>
<reference evidence="3" key="1">
    <citation type="submission" date="2015-02" db="EMBL/GenBank/DDBJ databases">
        <authorList>
            <person name="Gon?alves P."/>
        </authorList>
    </citation>
    <scope>NUCLEOTIDE SEQUENCE [LARGE SCALE GENOMIC DNA]</scope>
</reference>
<keyword evidence="3" id="KW-1185">Reference proteome</keyword>
<sequence>MWAAVDSALTPHGKGRETAFTPAAYVFYTWTIIDILLAGFVIWQFFDASHDAIHGVGYRFALVGVLNSIFVSPHALCLLSGVSDRNGSFPQASSIRRSSLILYRDPQIHVFVTRHFIVAFIFALLVASSVSTVYYSLAAHYPPKGLADYAFVHLPFSLWHAWSIVTVLISAFALFTHGGHHTHPSVLTRILVSVALAFLAVTSVGYAFRSRKGDVAGALVLAWTEYGIYAYQTDHVIRYFALGSFIVSLAAIVKVSRSSPLLSIERKLTVSGGECQSLYFSFVANDGAISLGDDSERQPLVA</sequence>
<evidence type="ECO:0000313" key="3">
    <source>
        <dbReference type="Proteomes" id="UP000243876"/>
    </source>
</evidence>
<feature type="transmembrane region" description="Helical" evidence="1">
    <location>
        <begin position="25"/>
        <end position="46"/>
    </location>
</feature>
<dbReference type="Proteomes" id="UP000243876">
    <property type="component" value="Unassembled WGS sequence"/>
</dbReference>
<evidence type="ECO:0000256" key="1">
    <source>
        <dbReference type="SAM" id="Phobius"/>
    </source>
</evidence>
<feature type="transmembrane region" description="Helical" evidence="1">
    <location>
        <begin position="186"/>
        <end position="208"/>
    </location>
</feature>
<evidence type="ECO:0000313" key="2">
    <source>
        <dbReference type="EMBL" id="CEQ40667.1"/>
    </source>
</evidence>
<gene>
    <name evidence="2" type="primary">SPOSA6832_02313</name>
</gene>
<accession>A0A0D6EKZ4</accession>
<organism evidence="2 3">
    <name type="scientific">Sporidiobolus salmonicolor</name>
    <name type="common">Yeast-like fungus</name>
    <name type="synonym">Sporobolomyces salmonicolor</name>
    <dbReference type="NCBI Taxonomy" id="5005"/>
    <lineage>
        <taxon>Eukaryota</taxon>
        <taxon>Fungi</taxon>
        <taxon>Dikarya</taxon>
        <taxon>Basidiomycota</taxon>
        <taxon>Pucciniomycotina</taxon>
        <taxon>Microbotryomycetes</taxon>
        <taxon>Sporidiobolales</taxon>
        <taxon>Sporidiobolaceae</taxon>
        <taxon>Sporobolomyces</taxon>
    </lineage>
</organism>
<proteinExistence type="predicted"/>
<feature type="transmembrane region" description="Helical" evidence="1">
    <location>
        <begin position="237"/>
        <end position="256"/>
    </location>
</feature>
<feature type="transmembrane region" description="Helical" evidence="1">
    <location>
        <begin position="116"/>
        <end position="137"/>
    </location>
</feature>
<dbReference type="OrthoDB" id="5586934at2759"/>
<name>A0A0D6EKZ4_SPOSA</name>
<dbReference type="AlphaFoldDB" id="A0A0D6EKZ4"/>
<keyword evidence="1" id="KW-1133">Transmembrane helix</keyword>
<keyword evidence="1" id="KW-0472">Membrane</keyword>
<feature type="transmembrane region" description="Helical" evidence="1">
    <location>
        <begin position="58"/>
        <end position="82"/>
    </location>
</feature>
<protein>
    <submittedName>
        <fullName evidence="2">SPOSA6832_02313-mRNA-1:cds</fullName>
    </submittedName>
</protein>
<keyword evidence="1" id="KW-0812">Transmembrane</keyword>